<dbReference type="EMBL" id="JTHE03000034">
    <property type="protein sequence ID" value="MCM1982160.1"/>
    <property type="molecule type" value="Genomic_DNA"/>
</dbReference>
<organism evidence="1 2">
    <name type="scientific">Lyngbya confervoides BDU141951</name>
    <dbReference type="NCBI Taxonomy" id="1574623"/>
    <lineage>
        <taxon>Bacteria</taxon>
        <taxon>Bacillati</taxon>
        <taxon>Cyanobacteriota</taxon>
        <taxon>Cyanophyceae</taxon>
        <taxon>Oscillatoriophycideae</taxon>
        <taxon>Oscillatoriales</taxon>
        <taxon>Microcoleaceae</taxon>
        <taxon>Lyngbya</taxon>
    </lineage>
</organism>
<dbReference type="Proteomes" id="UP000031561">
    <property type="component" value="Unassembled WGS sequence"/>
</dbReference>
<dbReference type="RefSeq" id="WP_166280646.1">
    <property type="nucleotide sequence ID" value="NZ_JTHE03000034.1"/>
</dbReference>
<proteinExistence type="predicted"/>
<gene>
    <name evidence="1" type="ORF">QQ91_0004860</name>
</gene>
<comment type="caution">
    <text evidence="1">The sequence shown here is derived from an EMBL/GenBank/DDBJ whole genome shotgun (WGS) entry which is preliminary data.</text>
</comment>
<evidence type="ECO:0000313" key="2">
    <source>
        <dbReference type="Proteomes" id="UP000031561"/>
    </source>
</evidence>
<dbReference type="AlphaFoldDB" id="A0ABD4T0P4"/>
<accession>A0ABD4T0P4</accession>
<name>A0ABD4T0P4_9CYAN</name>
<sequence>MVKFLFAKWYDEQATIDLVKKTGKMRSYVFSYKQGETDPERLMVQVRDTFERAQQWGRDTLSEKFGDNLGIRLAFNESDALEFKPHTSRQYSASSSD</sequence>
<evidence type="ECO:0000313" key="1">
    <source>
        <dbReference type="EMBL" id="MCM1982160.1"/>
    </source>
</evidence>
<protein>
    <submittedName>
        <fullName evidence="1">Uncharacterized protein</fullName>
    </submittedName>
</protein>
<reference evidence="1 2" key="1">
    <citation type="journal article" date="2015" name="Genome Announc.">
        <title>Draft Genome Sequence of Filamentous Marine Cyanobacterium Lyngbya confervoides Strain BDU141951.</title>
        <authorList>
            <person name="Chandrababunaidu M.M."/>
            <person name="Sen D."/>
            <person name="Tripathy S."/>
        </authorList>
    </citation>
    <scope>NUCLEOTIDE SEQUENCE [LARGE SCALE GENOMIC DNA]</scope>
    <source>
        <strain evidence="1 2">BDU141951</strain>
    </source>
</reference>
<keyword evidence="2" id="KW-1185">Reference proteome</keyword>